<dbReference type="OrthoDB" id="8178425at2759"/>
<feature type="signal peptide" evidence="5">
    <location>
        <begin position="1"/>
        <end position="20"/>
    </location>
</feature>
<evidence type="ECO:0000256" key="4">
    <source>
        <dbReference type="ARBA" id="ARBA00022815"/>
    </source>
</evidence>
<dbReference type="Proteomes" id="UP000594454">
    <property type="component" value="Chromosome 2"/>
</dbReference>
<keyword evidence="3" id="KW-0964">Secreted</keyword>
<comment type="subcellular location">
    <subcellularLocation>
        <location evidence="1">Secreted</location>
    </subcellularLocation>
</comment>
<evidence type="ECO:0000256" key="2">
    <source>
        <dbReference type="ARBA" id="ARBA00010172"/>
    </source>
</evidence>
<dbReference type="GO" id="GO:0005179">
    <property type="term" value="F:hormone activity"/>
    <property type="evidence" value="ECO:0007669"/>
    <property type="project" value="InterPro"/>
</dbReference>
<proteinExistence type="inferred from homology"/>
<dbReference type="FunCoup" id="A0A7R8UKP2">
    <property type="interactions" value="4"/>
</dbReference>
<feature type="chain" id="PRO_5031359319" evidence="5">
    <location>
        <begin position="21"/>
        <end position="88"/>
    </location>
</feature>
<dbReference type="OMA" id="MPDEERY"/>
<dbReference type="GO" id="GO:0005576">
    <property type="term" value="C:extracellular region"/>
    <property type="evidence" value="ECO:0007669"/>
    <property type="project" value="UniProtKB-SubCell"/>
</dbReference>
<protein>
    <submittedName>
        <fullName evidence="6">Uncharacterized protein</fullName>
    </submittedName>
</protein>
<dbReference type="AlphaFoldDB" id="A0A7R8UKP2"/>
<dbReference type="EMBL" id="LR899010">
    <property type="protein sequence ID" value="CAD7082399.1"/>
    <property type="molecule type" value="Genomic_DNA"/>
</dbReference>
<keyword evidence="5" id="KW-0732">Signal</keyword>
<evidence type="ECO:0000256" key="5">
    <source>
        <dbReference type="SAM" id="SignalP"/>
    </source>
</evidence>
<name>A0A7R8UKP2_HERIL</name>
<dbReference type="GO" id="GO:0009416">
    <property type="term" value="P:response to light stimulus"/>
    <property type="evidence" value="ECO:0007669"/>
    <property type="project" value="InterPro"/>
</dbReference>
<comment type="similarity">
    <text evidence="2">Belongs to the arthropod PDH family.</text>
</comment>
<dbReference type="InterPro" id="IPR009396">
    <property type="entry name" value="Pigment_DH"/>
</dbReference>
<keyword evidence="7" id="KW-1185">Reference proteome</keyword>
<evidence type="ECO:0000313" key="6">
    <source>
        <dbReference type="EMBL" id="CAD7082399.1"/>
    </source>
</evidence>
<evidence type="ECO:0000256" key="1">
    <source>
        <dbReference type="ARBA" id="ARBA00004613"/>
    </source>
</evidence>
<dbReference type="InParanoid" id="A0A7R8UKP2"/>
<gene>
    <name evidence="6" type="ORF">HERILL_LOCUS5434</name>
</gene>
<reference evidence="6 7" key="1">
    <citation type="submission" date="2020-11" db="EMBL/GenBank/DDBJ databases">
        <authorList>
            <person name="Wallbank WR R."/>
            <person name="Pardo Diaz C."/>
            <person name="Kozak K."/>
            <person name="Martin S."/>
            <person name="Jiggins C."/>
            <person name="Moest M."/>
            <person name="Warren A I."/>
            <person name="Generalovic N T."/>
            <person name="Byers J.R.P. K."/>
            <person name="Montejo-Kovacevich G."/>
            <person name="Yen C E."/>
        </authorList>
    </citation>
    <scope>NUCLEOTIDE SEQUENCE [LARGE SCALE GENOMIC DNA]</scope>
</reference>
<sequence length="88" mass="9730">MAKLIVLSAVALLWIGFITGLPAPDEERYLDKEYTRELISWLTALNPSATNPCRFYPSGNIIGPLPKRNSELINSLLSLPKTMNDAGK</sequence>
<evidence type="ECO:0000313" key="7">
    <source>
        <dbReference type="Proteomes" id="UP000594454"/>
    </source>
</evidence>
<dbReference type="Pfam" id="PF06324">
    <property type="entry name" value="Pigment_DH"/>
    <property type="match status" value="1"/>
</dbReference>
<evidence type="ECO:0000256" key="3">
    <source>
        <dbReference type="ARBA" id="ARBA00022525"/>
    </source>
</evidence>
<keyword evidence="4" id="KW-0027">Amidation</keyword>
<accession>A0A7R8UKP2</accession>
<organism evidence="6 7">
    <name type="scientific">Hermetia illucens</name>
    <name type="common">Black soldier fly</name>
    <dbReference type="NCBI Taxonomy" id="343691"/>
    <lineage>
        <taxon>Eukaryota</taxon>
        <taxon>Metazoa</taxon>
        <taxon>Ecdysozoa</taxon>
        <taxon>Arthropoda</taxon>
        <taxon>Hexapoda</taxon>
        <taxon>Insecta</taxon>
        <taxon>Pterygota</taxon>
        <taxon>Neoptera</taxon>
        <taxon>Endopterygota</taxon>
        <taxon>Diptera</taxon>
        <taxon>Brachycera</taxon>
        <taxon>Stratiomyomorpha</taxon>
        <taxon>Stratiomyidae</taxon>
        <taxon>Hermetiinae</taxon>
        <taxon>Hermetia</taxon>
    </lineage>
</organism>